<dbReference type="Proteomes" id="UP000035880">
    <property type="component" value="Chromosome 2L"/>
</dbReference>
<proteinExistence type="predicted"/>
<evidence type="ECO:0000313" key="1">
    <source>
        <dbReference type="EMBL" id="KMY89893.1"/>
    </source>
</evidence>
<dbReference type="OrthoDB" id="6599787at2759"/>
<sequence length="183" mass="21289">MKQQLLDEEFENLRRVALAICQNLGRPKDREICRSTLEDLAKFRQGSSIRIKENVHKFLMFYLKVLRWSYKNQPTDLYRKWYGPNFGKDPKSASSTNSEDEQRVWLEEGKSFYAMKTFEDGSTVVYSAVVKDPKAGWSENGLKTLMETQVLNSRFCVYNLLVFRYGAGFSDMAGRKKVDGMCF</sequence>
<dbReference type="Bgee" id="FBgn0195196">
    <property type="expression patterns" value="Expressed in male reproductive system and 3 other cell types or tissues"/>
</dbReference>
<reference evidence="1" key="1">
    <citation type="journal article" date="2013" name="Genome Res.">
        <title>A second-generation assembly of the Drosophila simulans genome provides new insights into patterns of lineage-specific divergence.</title>
        <authorList>
            <person name="Hu T.T."/>
            <person name="Eisen M.B."/>
            <person name="Thornton K.R."/>
            <person name="Andolfatto P."/>
        </authorList>
    </citation>
    <scope>NUCLEOTIDE SEQUENCE [LARGE SCALE GENOMIC DNA]</scope>
    <source>
        <strain evidence="1">W501</strain>
    </source>
</reference>
<organism evidence="1">
    <name type="scientific">Drosophila simulans</name>
    <name type="common">Fruit fly</name>
    <dbReference type="NCBI Taxonomy" id="7240"/>
    <lineage>
        <taxon>Eukaryota</taxon>
        <taxon>Metazoa</taxon>
        <taxon>Ecdysozoa</taxon>
        <taxon>Arthropoda</taxon>
        <taxon>Hexapoda</taxon>
        <taxon>Insecta</taxon>
        <taxon>Pterygota</taxon>
        <taxon>Neoptera</taxon>
        <taxon>Endopterygota</taxon>
        <taxon>Diptera</taxon>
        <taxon>Brachycera</taxon>
        <taxon>Muscomorpha</taxon>
        <taxon>Ephydroidea</taxon>
        <taxon>Drosophilidae</taxon>
        <taxon>Drosophila</taxon>
        <taxon>Sophophora</taxon>
    </lineage>
</organism>
<dbReference type="EMBL" id="CM002910">
    <property type="protein sequence ID" value="KMY89893.1"/>
    <property type="molecule type" value="Genomic_DNA"/>
</dbReference>
<reference evidence="1" key="3">
    <citation type="submission" date="2015-04" db="EMBL/GenBank/DDBJ databases">
        <authorList>
            <consortium name="FlyBase"/>
        </authorList>
    </citation>
    <scope>NUCLEOTIDE SEQUENCE</scope>
    <source>
        <strain evidence="1">W501</strain>
    </source>
</reference>
<gene>
    <name evidence="1" type="primary">Dsim\GD23826</name>
    <name evidence="1" type="ORF">Dsimw501_GD23826</name>
</gene>
<protein>
    <submittedName>
        <fullName evidence="1">Uncharacterized protein, isoform C</fullName>
    </submittedName>
</protein>
<dbReference type="KEGG" id="dsi:Dsimw501_GD23826"/>
<accession>A0A0J9R1B0</accession>
<reference evidence="1" key="2">
    <citation type="submission" date="2014-06" db="EMBL/GenBank/DDBJ databases">
        <authorList>
            <person name="Hu T."/>
            <person name="Eisen M.B."/>
            <person name="Thornton K.R."/>
            <person name="Andolfatto P."/>
        </authorList>
    </citation>
    <scope>NUCLEOTIDE SEQUENCE</scope>
    <source>
        <strain evidence="1">W501</strain>
    </source>
</reference>
<name>A0A0J9R1B0_DROSI</name>
<dbReference type="AlphaFoldDB" id="A0A0J9R1B0"/>